<sequence length="141" mass="15424">MGLYGGIWGVCEALWCVSGALCGTMGCYGSLWGVYGGLAAGSSGYGPLRDRPDWSFVGELTPPPRFLLVHWQRSSAPLLRLRPLSHLLDSYWSIDTVLRAVSLIQSLDAVRPKGRSFPFKPLPQLRLKGPVPKSPFSPPKQ</sequence>
<evidence type="ECO:0000313" key="2">
    <source>
        <dbReference type="Ensembl" id="ENSCJPP00005000271.1"/>
    </source>
</evidence>
<organism evidence="2 3">
    <name type="scientific">Coturnix japonica</name>
    <name type="common">Japanese quail</name>
    <name type="synonym">Coturnix coturnix japonica</name>
    <dbReference type="NCBI Taxonomy" id="93934"/>
    <lineage>
        <taxon>Eukaryota</taxon>
        <taxon>Metazoa</taxon>
        <taxon>Chordata</taxon>
        <taxon>Craniata</taxon>
        <taxon>Vertebrata</taxon>
        <taxon>Euteleostomi</taxon>
        <taxon>Archelosauria</taxon>
        <taxon>Archosauria</taxon>
        <taxon>Dinosauria</taxon>
        <taxon>Saurischia</taxon>
        <taxon>Theropoda</taxon>
        <taxon>Coelurosauria</taxon>
        <taxon>Aves</taxon>
        <taxon>Neognathae</taxon>
        <taxon>Galloanserae</taxon>
        <taxon>Galliformes</taxon>
        <taxon>Phasianidae</taxon>
        <taxon>Perdicinae</taxon>
        <taxon>Coturnix</taxon>
    </lineage>
</organism>
<accession>A0A8C2SKM4</accession>
<proteinExistence type="predicted"/>
<feature type="region of interest" description="Disordered" evidence="1">
    <location>
        <begin position="121"/>
        <end position="141"/>
    </location>
</feature>
<dbReference type="Ensembl" id="ENSCJPT00005000532.1">
    <property type="protein sequence ID" value="ENSCJPP00005000271.1"/>
    <property type="gene ID" value="ENSCJPG00005000361.1"/>
</dbReference>
<evidence type="ECO:0000313" key="3">
    <source>
        <dbReference type="Proteomes" id="UP000694412"/>
    </source>
</evidence>
<feature type="compositionally biased region" description="Pro residues" evidence="1">
    <location>
        <begin position="132"/>
        <end position="141"/>
    </location>
</feature>
<keyword evidence="3" id="KW-1185">Reference proteome</keyword>
<protein>
    <submittedName>
        <fullName evidence="2">Uncharacterized protein</fullName>
    </submittedName>
</protein>
<dbReference type="AlphaFoldDB" id="A0A8C2SKM4"/>
<name>A0A8C2SKM4_COTJA</name>
<evidence type="ECO:0000256" key="1">
    <source>
        <dbReference type="SAM" id="MobiDB-lite"/>
    </source>
</evidence>
<reference evidence="2" key="1">
    <citation type="submission" date="2025-08" db="UniProtKB">
        <authorList>
            <consortium name="Ensembl"/>
        </authorList>
    </citation>
    <scope>IDENTIFICATION</scope>
</reference>
<reference evidence="2" key="2">
    <citation type="submission" date="2025-09" db="UniProtKB">
        <authorList>
            <consortium name="Ensembl"/>
        </authorList>
    </citation>
    <scope>IDENTIFICATION</scope>
</reference>
<dbReference type="GeneTree" id="ENSGT01150000289495"/>
<dbReference type="Proteomes" id="UP000694412">
    <property type="component" value="Unassembled WGS sequence"/>
</dbReference>